<evidence type="ECO:0000256" key="6">
    <source>
        <dbReference type="ARBA" id="ARBA00023274"/>
    </source>
</evidence>
<keyword evidence="4 7" id="KW-0698">rRNA processing</keyword>
<dbReference type="PANTHER" id="PTHR13457:SF1">
    <property type="entry name" value="HEAT REPEAT-CONTAINING PROTEIN 1"/>
    <property type="match status" value="1"/>
</dbReference>
<accession>A0AAV7CF71</accession>
<evidence type="ECO:0000256" key="3">
    <source>
        <dbReference type="ARBA" id="ARBA00022517"/>
    </source>
</evidence>
<dbReference type="Pfam" id="PF12397">
    <property type="entry name" value="U3snoRNP10"/>
    <property type="match status" value="1"/>
</dbReference>
<keyword evidence="10" id="KW-1185">Reference proteome</keyword>
<keyword evidence="5 7" id="KW-0539">Nucleus</keyword>
<dbReference type="InterPro" id="IPR056473">
    <property type="entry name" value="HEAT_Utp10/HEAT1"/>
</dbReference>
<dbReference type="Proteomes" id="UP000824782">
    <property type="component" value="Unassembled WGS sequence"/>
</dbReference>
<feature type="domain" description="BP28 C-terminal" evidence="8">
    <location>
        <begin position="1873"/>
        <end position="2026"/>
    </location>
</feature>
<keyword evidence="3 7" id="KW-0690">Ribosome biogenesis</keyword>
<dbReference type="GO" id="GO:0034455">
    <property type="term" value="C:t-UTP complex"/>
    <property type="evidence" value="ECO:0007669"/>
    <property type="project" value="TreeGrafter"/>
</dbReference>
<dbReference type="Pfam" id="PF08146">
    <property type="entry name" value="BP28CT"/>
    <property type="match status" value="1"/>
</dbReference>
<dbReference type="SUPFAM" id="SSF48371">
    <property type="entry name" value="ARM repeat"/>
    <property type="match status" value="3"/>
</dbReference>
<dbReference type="GO" id="GO:0000462">
    <property type="term" value="P:maturation of SSU-rRNA from tricistronic rRNA transcript (SSU-rRNA, 5.8S rRNA, LSU-rRNA)"/>
    <property type="evidence" value="ECO:0007669"/>
    <property type="project" value="TreeGrafter"/>
</dbReference>
<dbReference type="InterPro" id="IPR012954">
    <property type="entry name" value="BP28_C_dom"/>
</dbReference>
<evidence type="ECO:0000256" key="4">
    <source>
        <dbReference type="ARBA" id="ARBA00022552"/>
    </source>
</evidence>
<comment type="function">
    <text evidence="7">Involved in nucleolar processing of pre-18S ribosomal RNA.</text>
</comment>
<evidence type="ECO:0000313" key="10">
    <source>
        <dbReference type="Proteomes" id="UP000824782"/>
    </source>
</evidence>
<dbReference type="InterPro" id="IPR022125">
    <property type="entry name" value="U3snoRNP10_N"/>
</dbReference>
<comment type="subcellular location">
    <subcellularLocation>
        <location evidence="1 7">Nucleus</location>
        <location evidence="1 7">Nucleolus</location>
    </subcellularLocation>
</comment>
<dbReference type="InterPro" id="IPR011989">
    <property type="entry name" value="ARM-like"/>
</dbReference>
<comment type="similarity">
    <text evidence="2 7">Belongs to the HEATR1/UTP10 family.</text>
</comment>
<dbReference type="GO" id="GO:0030515">
    <property type="term" value="F:snoRNA binding"/>
    <property type="evidence" value="ECO:0007669"/>
    <property type="project" value="TreeGrafter"/>
</dbReference>
<comment type="caution">
    <text evidence="9">The sequence shown here is derived from an EMBL/GenBank/DDBJ whole genome shotgun (WGS) entry which is preliminary data.</text>
</comment>
<dbReference type="Pfam" id="PF23243">
    <property type="entry name" value="HEAT_HEATR1"/>
    <property type="match status" value="1"/>
</dbReference>
<dbReference type="InterPro" id="IPR016024">
    <property type="entry name" value="ARM-type_fold"/>
</dbReference>
<keyword evidence="6 7" id="KW-0687">Ribonucleoprotein</keyword>
<evidence type="ECO:0000256" key="7">
    <source>
        <dbReference type="RuleBase" id="RU367065"/>
    </source>
</evidence>
<sequence length="2160" mass="242506">MYREVSIPVHTAAAEMTSLAHQLKRLALPQNDPNLLGRFQVASLLFDPKEAASIDRDTFYALGCTGLEELMGIDASFAVFEETLFSDTSKNLERSVQTKAVNQQLDENISLCLTHLSPYFMLKPAQKCMEWLIHRFHIHLYNQDSLIGCVLPYHETKLFVRVIQLLKISDPTHKWNWLNYIRKPGIPLARSTVITHCYKDMGFMEFICGLVTKSVKAFAEDTERNAKLRVIISFYVSTIVAAMDAVETISDMFVAKLLPYVQKGIKSSVLDYKAATYMIICQLAVKTIMEAKLVKALASQISRNLLKTPSLLREGIGSIIVLLQSQQSKDIGRKPFLHLCKVPDLVDVIQKISSSYDTSPLLAYLLPNLVHAIVPSFLEPDEDDPNPELCKSNLEAILNNIPLQKDLDKSLAGVFLEVFLSYGEEHQADDEKMSRLSQCFLPFIRLLENKYPDSLDFVLERKLKDVKEQEIQDLFHQFIALSTSGGKHELLADCDTSLLLSLNHPQPAIRHLALQHLNDIIQKSKAGFEESFIKEAILTRLTDDNIEVLLSALQSFKLYLSHFTTEEMVSVLLALFDRADLSQADDWYKAIKEATDLIVKENSVTDYPELCNNVLMAVIPHMVFTNNEVGSAESSMAVYLGRSGICLLHPLLKGWAQALNESLETAEPGKLAVVVNCNLSRLLSTNMAAMDSSTVLKMIQDLLRVATKDVVLVRQKVTFHVLSHALVMGSSSCHNPELQVSMRIFQLLDKKLRQLLGDRQDVADNWILDDASGEELYNNILAEYIMKLHSRENTDLMETALLLLNLKNFLSGLKCPESFPEGDTWWNPEIMDDLSKNYLQLLIGLFDVIVIGSSEGKNTANFRTLLGILFSSCLPGAMKVFSFLCLLWTYNYNFSSPLGCTVSAMLQTRAFYIGQALLTSRSDKTKALQPISFSVAVSLLINLVNPIREIRRGAIACLTALGLDKKSPLYSVVQGMLQRTEEIVADPNYVAQALGTVFDQMQTSGSAKTSPRLTTLKTLLSLLQNPCCPSYVRKALLQLLHNVNGEDVLTELLAPLTALLEKVTHSTSNVLPDEAMLLHLILGKFNEHSAGLLSKNLESLDLFIQALKTPQAILDGMPSFQVAALGQVTKAFFSALDGTVQQKLLGVLFDLLVESKNPACVQAVGSSFKSISVNAVHVGSELEPPGRDKAVTSVRQTRRSKMQAVRKQPTDAAEDGSVNWTRTTLILELLQHKKKLKEPEHLVPTLFYLLSRCLEPVNPEQGNIEYIKQLILGCLLNICQKVSLDSEKEAKEILDEEKFNVELIVQCVRTSEMPQTHHHALLLLGTAAGIFPEKVLHNIMPIFTFMGASVMRLDDSYSFQVISKTVQTVIPALIQAGEQNSKETKDDVEKVVERIIRVFVDALPHVPEHRRLPILSQLLETVGVERFLWVLLVLLFQQHVTKTVTVAPTGEKDAVLERDTEFWISVCCEFSVQNQLESLISLVKFMSALPENKEDDPTQKKSKPQKDQNEDSELFNVAVHSAKQIRHFKFLSVSFMANLLASHTFVAKVAECETAEEVQELEQRILEEVLCYIKIVAGSVEANADKPTAKFWRALLNKSYELLDKVNALLPTESFIPVIRGLMSNNLPSVRRKAMDLLNNKLQHRTQWKEEQIDLLLGLVKDLLSVAQNKSNVEGDEQAINRQTALYSLKLLCKCFGSSRTQVFVPVLTVAVDIVSAVESEEKNVAGSALLCIAEITSTIKALAIPQLPRLMPAILTTLKNRKELLTSEIHLLSTVTALQKVVETLPHFLSPYLQEALLQVTYLDQITVKIGPASQLSVRVTALKTSLAQQLTARVFLPVVTKCYCDLLASQKQKCIGSLMDVLHQHITTMEKQQLLSHQSELTAFFLKALNYRAEHTEHSLEDVGIIEGHIINCFIIMVMKLSEESFRPLFFKLFDWSKTDGSSKDRLLTFCRLADCIADKLKGLFTLFAGHLVKPFSEILNQTNLMKTDEVFFENDENSEKSCLLLDFVLNCLQKIFLYDSKHFVSKERAETLMMPLVDQIENLLGGDEKYQTRVSEILVPCIAQFSVAMADDSLWKPLNYQILLKMRHSSPKVRFAAMLVLIELVEKLRENYMVLLPESIPFLAELMEDETEEVEHQCQKTIKKLEAILGESLQSYF</sequence>
<dbReference type="GO" id="GO:0032040">
    <property type="term" value="C:small-subunit processome"/>
    <property type="evidence" value="ECO:0007669"/>
    <property type="project" value="TreeGrafter"/>
</dbReference>
<name>A0AAV7CF71_ENGPU</name>
<evidence type="ECO:0000256" key="2">
    <source>
        <dbReference type="ARBA" id="ARBA00010559"/>
    </source>
</evidence>
<dbReference type="InterPro" id="IPR040191">
    <property type="entry name" value="UTP10"/>
</dbReference>
<dbReference type="EMBL" id="WNYA01000003">
    <property type="protein sequence ID" value="KAG8583707.1"/>
    <property type="molecule type" value="Genomic_DNA"/>
</dbReference>
<organism evidence="9 10">
    <name type="scientific">Engystomops pustulosus</name>
    <name type="common">Tungara frog</name>
    <name type="synonym">Physalaemus pustulosus</name>
    <dbReference type="NCBI Taxonomy" id="76066"/>
    <lineage>
        <taxon>Eukaryota</taxon>
        <taxon>Metazoa</taxon>
        <taxon>Chordata</taxon>
        <taxon>Craniata</taxon>
        <taxon>Vertebrata</taxon>
        <taxon>Euteleostomi</taxon>
        <taxon>Amphibia</taxon>
        <taxon>Batrachia</taxon>
        <taxon>Anura</taxon>
        <taxon>Neobatrachia</taxon>
        <taxon>Hyloidea</taxon>
        <taxon>Leptodactylidae</taxon>
        <taxon>Leiuperinae</taxon>
        <taxon>Engystomops</taxon>
    </lineage>
</organism>
<reference evidence="9" key="1">
    <citation type="thesis" date="2020" institute="ProQuest LLC" country="789 East Eisenhower Parkway, Ann Arbor, MI, USA">
        <title>Comparative Genomics and Chromosome Evolution.</title>
        <authorList>
            <person name="Mudd A.B."/>
        </authorList>
    </citation>
    <scope>NUCLEOTIDE SEQUENCE</scope>
    <source>
        <strain evidence="9">237g6f4</strain>
        <tissue evidence="9">Blood</tissue>
    </source>
</reference>
<evidence type="ECO:0000313" key="9">
    <source>
        <dbReference type="EMBL" id="KAG8583707.1"/>
    </source>
</evidence>
<protein>
    <recommendedName>
        <fullName evidence="7">HEAT repeat-containing protein 1</fullName>
    </recommendedName>
</protein>
<dbReference type="GO" id="GO:0030686">
    <property type="term" value="C:90S preribosome"/>
    <property type="evidence" value="ECO:0007669"/>
    <property type="project" value="TreeGrafter"/>
</dbReference>
<dbReference type="SMART" id="SM01036">
    <property type="entry name" value="BP28CT"/>
    <property type="match status" value="1"/>
</dbReference>
<dbReference type="PANTHER" id="PTHR13457">
    <property type="entry name" value="BAP28"/>
    <property type="match status" value="1"/>
</dbReference>
<evidence type="ECO:0000256" key="5">
    <source>
        <dbReference type="ARBA" id="ARBA00023242"/>
    </source>
</evidence>
<proteinExistence type="inferred from homology"/>
<dbReference type="GO" id="GO:0045943">
    <property type="term" value="P:positive regulation of transcription by RNA polymerase I"/>
    <property type="evidence" value="ECO:0007669"/>
    <property type="project" value="TreeGrafter"/>
</dbReference>
<gene>
    <name evidence="9" type="ORF">GDO81_008513</name>
</gene>
<dbReference type="Gene3D" id="1.25.10.10">
    <property type="entry name" value="Leucine-rich Repeat Variant"/>
    <property type="match status" value="2"/>
</dbReference>
<evidence type="ECO:0000256" key="1">
    <source>
        <dbReference type="ARBA" id="ARBA00004604"/>
    </source>
</evidence>
<evidence type="ECO:0000259" key="8">
    <source>
        <dbReference type="SMART" id="SM01036"/>
    </source>
</evidence>